<dbReference type="OrthoDB" id="5512589at2759"/>
<dbReference type="Proteomes" id="UP000708208">
    <property type="component" value="Unassembled WGS sequence"/>
</dbReference>
<sequence>FVYSETERKEKTKLILNAMGSRITADFVQPTTNSILIEPDAKARHLCNHAYTVILITSKPGDIARRNAIRQTWAKWQKEYDIVVFFFTAAKKQLEMDVSRNFYLVP</sequence>
<gene>
    <name evidence="1" type="ORF">AFUS01_LOCUS32703</name>
</gene>
<dbReference type="EMBL" id="CAJVCH010526319">
    <property type="protein sequence ID" value="CAG7822428.1"/>
    <property type="molecule type" value="Genomic_DNA"/>
</dbReference>
<evidence type="ECO:0000313" key="1">
    <source>
        <dbReference type="EMBL" id="CAG7822428.1"/>
    </source>
</evidence>
<feature type="non-terminal residue" evidence="1">
    <location>
        <position position="1"/>
    </location>
</feature>
<comment type="caution">
    <text evidence="1">The sequence shown here is derived from an EMBL/GenBank/DDBJ whole genome shotgun (WGS) entry which is preliminary data.</text>
</comment>
<keyword evidence="2" id="KW-1185">Reference proteome</keyword>
<reference evidence="1" key="1">
    <citation type="submission" date="2021-06" db="EMBL/GenBank/DDBJ databases">
        <authorList>
            <person name="Hodson N. C."/>
            <person name="Mongue J. A."/>
            <person name="Jaron S. K."/>
        </authorList>
    </citation>
    <scope>NUCLEOTIDE SEQUENCE</scope>
</reference>
<name>A0A8J2KWQ7_9HEXA</name>
<accession>A0A8J2KWQ7</accession>
<evidence type="ECO:0008006" key="3">
    <source>
        <dbReference type="Google" id="ProtNLM"/>
    </source>
</evidence>
<organism evidence="1 2">
    <name type="scientific">Allacma fusca</name>
    <dbReference type="NCBI Taxonomy" id="39272"/>
    <lineage>
        <taxon>Eukaryota</taxon>
        <taxon>Metazoa</taxon>
        <taxon>Ecdysozoa</taxon>
        <taxon>Arthropoda</taxon>
        <taxon>Hexapoda</taxon>
        <taxon>Collembola</taxon>
        <taxon>Symphypleona</taxon>
        <taxon>Sminthuridae</taxon>
        <taxon>Allacma</taxon>
    </lineage>
</organism>
<evidence type="ECO:0000313" key="2">
    <source>
        <dbReference type="Proteomes" id="UP000708208"/>
    </source>
</evidence>
<protein>
    <recommendedName>
        <fullName evidence="3">Hexosyltransferase</fullName>
    </recommendedName>
</protein>
<proteinExistence type="predicted"/>
<dbReference type="AlphaFoldDB" id="A0A8J2KWQ7"/>